<proteinExistence type="predicted"/>
<dbReference type="AlphaFoldDB" id="A0A2G5UV85"/>
<dbReference type="Proteomes" id="UP000230233">
    <property type="component" value="Chromosome II"/>
</dbReference>
<feature type="region of interest" description="Disordered" evidence="1">
    <location>
        <begin position="28"/>
        <end position="58"/>
    </location>
</feature>
<name>A0A2G5UV85_9PELO</name>
<feature type="compositionally biased region" description="Acidic residues" evidence="1">
    <location>
        <begin position="29"/>
        <end position="41"/>
    </location>
</feature>
<protein>
    <submittedName>
        <fullName evidence="2">Uncharacterized protein</fullName>
    </submittedName>
</protein>
<accession>A0A2G5UV85</accession>
<evidence type="ECO:0000313" key="3">
    <source>
        <dbReference type="Proteomes" id="UP000230233"/>
    </source>
</evidence>
<reference evidence="3" key="1">
    <citation type="submission" date="2017-10" db="EMBL/GenBank/DDBJ databases">
        <title>Rapid genome shrinkage in a self-fertile nematode reveals novel sperm competition proteins.</title>
        <authorList>
            <person name="Yin D."/>
            <person name="Schwarz E.M."/>
            <person name="Thomas C.G."/>
            <person name="Felde R.L."/>
            <person name="Korf I.F."/>
            <person name="Cutter A.D."/>
            <person name="Schartner C.M."/>
            <person name="Ralston E.J."/>
            <person name="Meyer B.J."/>
            <person name="Haag E.S."/>
        </authorList>
    </citation>
    <scope>NUCLEOTIDE SEQUENCE [LARGE SCALE GENOMIC DNA]</scope>
    <source>
        <strain evidence="3">JU1422</strain>
    </source>
</reference>
<gene>
    <name evidence="2" type="primary">Cnig_chr_II.g4172</name>
    <name evidence="2" type="ORF">B9Z55_004172</name>
</gene>
<comment type="caution">
    <text evidence="2">The sequence shown here is derived from an EMBL/GenBank/DDBJ whole genome shotgun (WGS) entry which is preliminary data.</text>
</comment>
<dbReference type="EMBL" id="PDUG01000002">
    <property type="protein sequence ID" value="PIC43420.1"/>
    <property type="molecule type" value="Genomic_DNA"/>
</dbReference>
<evidence type="ECO:0000256" key="1">
    <source>
        <dbReference type="SAM" id="MobiDB-lite"/>
    </source>
</evidence>
<keyword evidence="3" id="KW-1185">Reference proteome</keyword>
<sequence>MTVLDSEENCRLFQEYTLNQIMRHNIVYSDEEEEEDDESEMEVIHQNGDGGDSRDGQYQYSGYNQELFGYDELVKEVVGRDKAGPRMAAAVEAGLQNSDIMGPSRHGPATIAKRPGILYPEFDIVV</sequence>
<evidence type="ECO:0000313" key="2">
    <source>
        <dbReference type="EMBL" id="PIC43420.1"/>
    </source>
</evidence>
<organism evidence="2 3">
    <name type="scientific">Caenorhabditis nigoni</name>
    <dbReference type="NCBI Taxonomy" id="1611254"/>
    <lineage>
        <taxon>Eukaryota</taxon>
        <taxon>Metazoa</taxon>
        <taxon>Ecdysozoa</taxon>
        <taxon>Nematoda</taxon>
        <taxon>Chromadorea</taxon>
        <taxon>Rhabditida</taxon>
        <taxon>Rhabditina</taxon>
        <taxon>Rhabditomorpha</taxon>
        <taxon>Rhabditoidea</taxon>
        <taxon>Rhabditidae</taxon>
        <taxon>Peloderinae</taxon>
        <taxon>Caenorhabditis</taxon>
    </lineage>
</organism>